<evidence type="ECO:0000259" key="1">
    <source>
        <dbReference type="Pfam" id="PF14134"/>
    </source>
</evidence>
<dbReference type="InterPro" id="IPR029044">
    <property type="entry name" value="Nucleotide-diphossugar_trans"/>
</dbReference>
<dbReference type="SUPFAM" id="SSF53448">
    <property type="entry name" value="Nucleotide-diphospho-sugar transferases"/>
    <property type="match status" value="1"/>
</dbReference>
<name>A0A937W0S6_UNCTE</name>
<comment type="caution">
    <text evidence="2">The sequence shown here is derived from an EMBL/GenBank/DDBJ whole genome shotgun (WGS) entry which is preliminary data.</text>
</comment>
<organism evidence="2 3">
    <name type="scientific">Tectimicrobiota bacterium</name>
    <dbReference type="NCBI Taxonomy" id="2528274"/>
    <lineage>
        <taxon>Bacteria</taxon>
        <taxon>Pseudomonadati</taxon>
        <taxon>Nitrospinota/Tectimicrobiota group</taxon>
        <taxon>Candidatus Tectimicrobiota</taxon>
    </lineage>
</organism>
<protein>
    <submittedName>
        <fullName evidence="2">DUF4301 family protein</fullName>
    </submittedName>
</protein>
<dbReference type="EMBL" id="VGLS01000095">
    <property type="protein sequence ID" value="MBM3223106.1"/>
    <property type="molecule type" value="Genomic_DNA"/>
</dbReference>
<dbReference type="Pfam" id="PF14134">
    <property type="entry name" value="DUF4301"/>
    <property type="match status" value="1"/>
</dbReference>
<dbReference type="Proteomes" id="UP000712673">
    <property type="component" value="Unassembled WGS sequence"/>
</dbReference>
<evidence type="ECO:0000313" key="3">
    <source>
        <dbReference type="Proteomes" id="UP000712673"/>
    </source>
</evidence>
<feature type="domain" description="DUF4301" evidence="1">
    <location>
        <begin position="7"/>
        <end position="510"/>
    </location>
</feature>
<proteinExistence type="predicted"/>
<sequence length="511" mass="56631">MTPTLFTEADIQQMTARGHTLKTVRAQIALFEQGMPYTTLHRPCTVGDGITVLEPHEFTTLDTLYRQAVAAGRVTKFVPASGAATRMFQTLLAVYEHPGAVTAHQAQEMEHFAAHLPQFAFYEALQACLRQQGHHLNARLTPAHYPTVLGGLLTPAGLNYAHLPKALLHFHRYRDHCRTPLEEHLVEATAYAQDQQQVTRLHLTVTPAHIEAMQAHLAAVRPRYEHAGTCFDITLSVQSPATDTIAVDLHNRPFRDAQGRLLFRPAGHGALLANLQVLQADIVFLNNIDNVVPDHLKATTYCYKRALGGYLVAVQRQLFTYLERLETGQADDALLAEIRTFAQQQLAITLPPGFSDRPQAAQIPVLMERLNRPMRVCGMVRNVGEPGGGPFWVQHADGSLSRQIVETSQVDASSPAQRAILAAATHFNPVDLVCGVRDYRGRPFDLQQFADPHTGFIAEKTSAGRPLKAMELPGLWNGAMARWNTLFVEVPLETFNPVKTVLDLLRPAHQP</sequence>
<dbReference type="AlphaFoldDB" id="A0A937W0S6"/>
<gene>
    <name evidence="2" type="ORF">FJZ47_04790</name>
</gene>
<dbReference type="InterPro" id="IPR025393">
    <property type="entry name" value="DUF4301"/>
</dbReference>
<evidence type="ECO:0000313" key="2">
    <source>
        <dbReference type="EMBL" id="MBM3223106.1"/>
    </source>
</evidence>
<accession>A0A937W0S6</accession>
<reference evidence="2" key="1">
    <citation type="submission" date="2019-03" db="EMBL/GenBank/DDBJ databases">
        <title>Lake Tanganyika Metagenome-Assembled Genomes (MAGs).</title>
        <authorList>
            <person name="Tran P."/>
        </authorList>
    </citation>
    <scope>NUCLEOTIDE SEQUENCE</scope>
    <source>
        <strain evidence="2">K_DeepCast_65m_m2_066</strain>
    </source>
</reference>